<evidence type="ECO:0000313" key="13">
    <source>
        <dbReference type="Proteomes" id="UP000018951"/>
    </source>
</evidence>
<evidence type="ECO:0000256" key="8">
    <source>
        <dbReference type="ARBA" id="ARBA00022989"/>
    </source>
</evidence>
<keyword evidence="8" id="KW-0472">Membrane</keyword>
<accession>W2UZ15</accession>
<dbReference type="InterPro" id="IPR019758">
    <property type="entry name" value="Pept_S26A_signal_pept_1_CS"/>
</dbReference>
<evidence type="ECO:0000256" key="6">
    <source>
        <dbReference type="ARBA" id="ARBA00022692"/>
    </source>
</evidence>
<keyword evidence="7 10" id="KW-0378">Hydrolase</keyword>
<evidence type="ECO:0000313" key="12">
    <source>
        <dbReference type="EMBL" id="ETO91174.1"/>
    </source>
</evidence>
<organism evidence="12 13">
    <name type="scientific">Candidatus Xenolissoclinum pacificiensis L6</name>
    <dbReference type="NCBI Taxonomy" id="1401685"/>
    <lineage>
        <taxon>Bacteria</taxon>
        <taxon>Pseudomonadati</taxon>
        <taxon>Pseudomonadota</taxon>
        <taxon>Alphaproteobacteria</taxon>
        <taxon>Rickettsiales</taxon>
        <taxon>Anaplasmataceae</taxon>
        <taxon>Candidatus Xenolissoclinum</taxon>
    </lineage>
</organism>
<evidence type="ECO:0000256" key="2">
    <source>
        <dbReference type="ARBA" id="ARBA00004162"/>
    </source>
</evidence>
<comment type="caution">
    <text evidence="12">The sequence shown here is derived from an EMBL/GenBank/DDBJ whole genome shotgun (WGS) entry which is preliminary data.</text>
</comment>
<dbReference type="GO" id="GO:0006465">
    <property type="term" value="P:signal peptide processing"/>
    <property type="evidence" value="ECO:0007669"/>
    <property type="project" value="InterPro"/>
</dbReference>
<dbReference type="InterPro" id="IPR019757">
    <property type="entry name" value="Pept_S26A_signal_pept_1_Lys-AS"/>
</dbReference>
<sequence length="242" mass="27673">MTVKSKNSFLSMVKSFTIALILAILFRSLFFEPYRIPSGSMNNTLIQGDYVFVSKYSYGYTKYSFPFSPNIFGGKRIFGSVPNRGDVVVFRPTQTPSINYVKRVIAIGGDTIQIRDSIVYVNGQPLKRELVNIIYNVNSPDYEVYREFISEDKYYEILLNKKTNLVNLLDLYRLDNTQAITIPEGYIFVMGDNRHNSFDSRKIGIIPIENVVGQVKLVALSVKKGDIIPITLRYDRILKGVY</sequence>
<dbReference type="PROSITE" id="PS00761">
    <property type="entry name" value="SPASE_I_3"/>
    <property type="match status" value="1"/>
</dbReference>
<keyword evidence="8" id="KW-1133">Transmembrane helix</keyword>
<dbReference type="PATRIC" id="fig|1401685.3.peg.799"/>
<gene>
    <name evidence="12" type="primary">lepB</name>
    <name evidence="12" type="ORF">P857_662</name>
</gene>
<comment type="similarity">
    <text evidence="3 10">Belongs to the peptidase S26 family.</text>
</comment>
<evidence type="ECO:0000256" key="4">
    <source>
        <dbReference type="ARBA" id="ARBA00013208"/>
    </source>
</evidence>
<evidence type="ECO:0000256" key="7">
    <source>
        <dbReference type="ARBA" id="ARBA00022801"/>
    </source>
</evidence>
<dbReference type="GO" id="GO:0009003">
    <property type="term" value="F:signal peptidase activity"/>
    <property type="evidence" value="ECO:0007669"/>
    <property type="project" value="UniProtKB-EC"/>
</dbReference>
<dbReference type="InterPro" id="IPR000223">
    <property type="entry name" value="Pept_S26A_signal_pept_1"/>
</dbReference>
<evidence type="ECO:0000259" key="11">
    <source>
        <dbReference type="Pfam" id="PF10502"/>
    </source>
</evidence>
<name>W2UZ15_9RICK</name>
<dbReference type="InterPro" id="IPR019533">
    <property type="entry name" value="Peptidase_S26"/>
</dbReference>
<dbReference type="PROSITE" id="PS00760">
    <property type="entry name" value="SPASE_I_2"/>
    <property type="match status" value="1"/>
</dbReference>
<evidence type="ECO:0000256" key="3">
    <source>
        <dbReference type="ARBA" id="ARBA00009370"/>
    </source>
</evidence>
<protein>
    <recommendedName>
        <fullName evidence="5 10">Signal peptidase I</fullName>
        <ecNumber evidence="4 10">3.4.21.89</ecNumber>
    </recommendedName>
</protein>
<feature type="active site" evidence="9">
    <location>
        <position position="102"/>
    </location>
</feature>
<comment type="subcellular location">
    <subcellularLocation>
        <location evidence="2">Cell membrane</location>
        <topology evidence="2">Single-pass membrane protein</topology>
    </subcellularLocation>
    <subcellularLocation>
        <location evidence="10">Membrane</location>
        <topology evidence="10">Single-pass type II membrane protein</topology>
    </subcellularLocation>
</comment>
<evidence type="ECO:0000256" key="10">
    <source>
        <dbReference type="RuleBase" id="RU362042"/>
    </source>
</evidence>
<dbReference type="SUPFAM" id="SSF51306">
    <property type="entry name" value="LexA/Signal peptidase"/>
    <property type="match status" value="1"/>
</dbReference>
<dbReference type="PRINTS" id="PR00727">
    <property type="entry name" value="LEADERPTASE"/>
</dbReference>
<dbReference type="CDD" id="cd06530">
    <property type="entry name" value="S26_SPase_I"/>
    <property type="match status" value="1"/>
</dbReference>
<dbReference type="EC" id="3.4.21.89" evidence="4 10"/>
<feature type="active site" evidence="9">
    <location>
        <position position="40"/>
    </location>
</feature>
<dbReference type="Pfam" id="PF10502">
    <property type="entry name" value="Peptidase_S26"/>
    <property type="match status" value="1"/>
</dbReference>
<evidence type="ECO:0000256" key="1">
    <source>
        <dbReference type="ARBA" id="ARBA00000677"/>
    </source>
</evidence>
<keyword evidence="10" id="KW-0645">Protease</keyword>
<keyword evidence="13" id="KW-1185">Reference proteome</keyword>
<proteinExistence type="inferred from homology"/>
<dbReference type="PANTHER" id="PTHR43390:SF1">
    <property type="entry name" value="CHLOROPLAST PROCESSING PEPTIDASE"/>
    <property type="match status" value="1"/>
</dbReference>
<dbReference type="Gene3D" id="2.10.109.10">
    <property type="entry name" value="Umud Fragment, subunit A"/>
    <property type="match status" value="1"/>
</dbReference>
<dbReference type="GO" id="GO:0005886">
    <property type="term" value="C:plasma membrane"/>
    <property type="evidence" value="ECO:0007669"/>
    <property type="project" value="UniProtKB-SubCell"/>
</dbReference>
<reference evidence="12 13" key="1">
    <citation type="journal article" date="2013" name="PLoS ONE">
        <title>Bacterial endosymbiosis in a chordate host: long-term co-evolution and conservation of secondary metabolism.</title>
        <authorList>
            <person name="Kwan J.C."/>
            <person name="Schmidt E.W."/>
        </authorList>
    </citation>
    <scope>NUCLEOTIDE SEQUENCE [LARGE SCALE GENOMIC DNA]</scope>
    <source>
        <strain evidence="13">L6</strain>
    </source>
</reference>
<dbReference type="STRING" id="1401685.P857_662"/>
<evidence type="ECO:0000256" key="5">
    <source>
        <dbReference type="ARBA" id="ARBA00019232"/>
    </source>
</evidence>
<evidence type="ECO:0000256" key="9">
    <source>
        <dbReference type="PIRSR" id="PIRSR600223-1"/>
    </source>
</evidence>
<comment type="catalytic activity">
    <reaction evidence="1 10">
        <text>Cleavage of hydrophobic, N-terminal signal or leader sequences from secreted and periplasmic proteins.</text>
        <dbReference type="EC" id="3.4.21.89"/>
    </reaction>
</comment>
<dbReference type="InterPro" id="IPR036286">
    <property type="entry name" value="LexA/Signal_pep-like_sf"/>
</dbReference>
<keyword evidence="6" id="KW-0812">Transmembrane</keyword>
<dbReference type="AlphaFoldDB" id="W2UZ15"/>
<dbReference type="Proteomes" id="UP000018951">
    <property type="component" value="Unassembled WGS sequence"/>
</dbReference>
<dbReference type="PANTHER" id="PTHR43390">
    <property type="entry name" value="SIGNAL PEPTIDASE I"/>
    <property type="match status" value="1"/>
</dbReference>
<dbReference type="NCBIfam" id="TIGR02227">
    <property type="entry name" value="sigpep_I_bact"/>
    <property type="match status" value="1"/>
</dbReference>
<dbReference type="EMBL" id="AXCJ01000008">
    <property type="protein sequence ID" value="ETO91174.1"/>
    <property type="molecule type" value="Genomic_DNA"/>
</dbReference>
<feature type="domain" description="Peptidase S26" evidence="11">
    <location>
        <begin position="11"/>
        <end position="218"/>
    </location>
</feature>
<dbReference type="GO" id="GO:0004252">
    <property type="term" value="F:serine-type endopeptidase activity"/>
    <property type="evidence" value="ECO:0007669"/>
    <property type="project" value="InterPro"/>
</dbReference>